<feature type="binding site" evidence="2">
    <location>
        <position position="45"/>
    </location>
    <ligand>
        <name>Mg(2+)</name>
        <dbReference type="ChEBI" id="CHEBI:18420"/>
        <label>2</label>
    </ligand>
</feature>
<proteinExistence type="inferred from homology"/>
<comment type="pathway">
    <text evidence="2">Cofactor biosynthesis; thiamine diphosphate biosynthesis; thiamine diphosphate from thiamine phosphate: step 1/1.</text>
</comment>
<feature type="binding site" evidence="2">
    <location>
        <position position="120"/>
    </location>
    <ligand>
        <name>Mg(2+)</name>
        <dbReference type="ChEBI" id="CHEBI:18420"/>
        <label>1</label>
    </ligand>
</feature>
<dbReference type="NCBIfam" id="TIGR01379">
    <property type="entry name" value="thiL"/>
    <property type="match status" value="1"/>
</dbReference>
<sequence>MDEFALIRRHFAALTGAPREVVLGVGDDCALLQPPPGEQLAVTSDTLIAGRHFPDQTAPADIGWKALAVNLSDLAAMGARPLAFTLALTLPQADDAWLAAFAQGLRACAEPSGAALIGGDTTRGPLSITITAIGALPPGGALLRAGAGIGDLVCVTGTLGDAALALQQWQAGRVPADDAEHWLRARLDRPTPRHAAGLALRGLARAAIDVSDGLLGDLGHICSASGAGAELDLSALPMSEAFRRRAPAAQRAGLQLTGGDDYELCVCVPPARLDDARRACGPLPLTPVGRIVAEAGVRLRDAHGAIVEVSSHAYRHF</sequence>
<protein>
    <recommendedName>
        <fullName evidence="2">Thiamine-monophosphate kinase</fullName>
        <shortName evidence="2">TMP kinase</shortName>
        <shortName evidence="2">Thiamine-phosphate kinase</shortName>
        <ecNumber evidence="2">2.7.4.16</ecNumber>
    </recommendedName>
</protein>
<comment type="catalytic activity">
    <reaction evidence="2">
        <text>thiamine phosphate + ATP = thiamine diphosphate + ADP</text>
        <dbReference type="Rhea" id="RHEA:15913"/>
        <dbReference type="ChEBI" id="CHEBI:30616"/>
        <dbReference type="ChEBI" id="CHEBI:37575"/>
        <dbReference type="ChEBI" id="CHEBI:58937"/>
        <dbReference type="ChEBI" id="CHEBI:456216"/>
        <dbReference type="EC" id="2.7.4.16"/>
    </reaction>
</comment>
<dbReference type="GO" id="GO:0009228">
    <property type="term" value="P:thiamine biosynthetic process"/>
    <property type="evidence" value="ECO:0007669"/>
    <property type="project" value="UniProtKB-KW"/>
</dbReference>
<feature type="binding site" evidence="2">
    <location>
        <position position="73"/>
    </location>
    <ligand>
        <name>Mg(2+)</name>
        <dbReference type="ChEBI" id="CHEBI:18420"/>
        <label>2</label>
    </ligand>
</feature>
<organism evidence="5 6">
    <name type="scientific">Solimonas marina</name>
    <dbReference type="NCBI Taxonomy" id="2714601"/>
    <lineage>
        <taxon>Bacteria</taxon>
        <taxon>Pseudomonadati</taxon>
        <taxon>Pseudomonadota</taxon>
        <taxon>Gammaproteobacteria</taxon>
        <taxon>Nevskiales</taxon>
        <taxon>Nevskiaceae</taxon>
        <taxon>Solimonas</taxon>
    </lineage>
</organism>
<dbReference type="AlphaFoldDB" id="A0A970B8G7"/>
<dbReference type="RefSeq" id="WP_168150034.1">
    <property type="nucleotide sequence ID" value="NZ_JAAVXB010000020.1"/>
</dbReference>
<dbReference type="InterPro" id="IPR010918">
    <property type="entry name" value="PurM-like_C_dom"/>
</dbReference>
<dbReference type="InterPro" id="IPR016188">
    <property type="entry name" value="PurM-like_N"/>
</dbReference>
<feature type="binding site" evidence="2">
    <location>
        <position position="144"/>
    </location>
    <ligand>
        <name>ATP</name>
        <dbReference type="ChEBI" id="CHEBI:30616"/>
    </ligand>
</feature>
<feature type="binding site" evidence="2">
    <location>
        <position position="260"/>
    </location>
    <ligand>
        <name>substrate</name>
    </ligand>
</feature>
<feature type="binding site" evidence="2">
    <location>
        <position position="28"/>
    </location>
    <ligand>
        <name>Mg(2+)</name>
        <dbReference type="ChEBI" id="CHEBI:18420"/>
        <label>4</label>
    </ligand>
</feature>
<accession>A0A970B8G7</accession>
<dbReference type="Proteomes" id="UP000653472">
    <property type="component" value="Unassembled WGS sequence"/>
</dbReference>
<feature type="binding site" evidence="2">
    <location>
        <position position="43"/>
    </location>
    <ligand>
        <name>Mg(2+)</name>
        <dbReference type="ChEBI" id="CHEBI:18420"/>
        <label>4</label>
    </ligand>
</feature>
<dbReference type="EMBL" id="JAAVXB010000020">
    <property type="protein sequence ID" value="NKF24725.1"/>
    <property type="molecule type" value="Genomic_DNA"/>
</dbReference>
<comment type="miscellaneous">
    <text evidence="2">Reaction mechanism of ThiL seems to utilize a direct, inline transfer of the gamma-phosphate of ATP to TMP rather than a phosphorylated enzyme intermediate.</text>
</comment>
<comment type="caution">
    <text evidence="5">The sequence shown here is derived from an EMBL/GenBank/DDBJ whole genome shotgun (WGS) entry which is preliminary data.</text>
</comment>
<feature type="domain" description="PurM-like N-terminal" evidence="3">
    <location>
        <begin position="26"/>
        <end position="135"/>
    </location>
</feature>
<dbReference type="PIRSF" id="PIRSF005303">
    <property type="entry name" value="Thiam_monoph_kin"/>
    <property type="match status" value="1"/>
</dbReference>
<name>A0A970B8G7_9GAMM</name>
<evidence type="ECO:0000259" key="4">
    <source>
        <dbReference type="Pfam" id="PF02769"/>
    </source>
</evidence>
<dbReference type="HAMAP" id="MF_02128">
    <property type="entry name" value="TMP_kinase"/>
    <property type="match status" value="1"/>
</dbReference>
<feature type="binding site" evidence="2">
    <location>
        <position position="73"/>
    </location>
    <ligand>
        <name>Mg(2+)</name>
        <dbReference type="ChEBI" id="CHEBI:18420"/>
        <label>3</label>
    </ligand>
</feature>
<dbReference type="SUPFAM" id="SSF55326">
    <property type="entry name" value="PurM N-terminal domain-like"/>
    <property type="match status" value="1"/>
</dbReference>
<evidence type="ECO:0000259" key="3">
    <source>
        <dbReference type="Pfam" id="PF00586"/>
    </source>
</evidence>
<feature type="binding site" evidence="2">
    <location>
        <position position="73"/>
    </location>
    <ligand>
        <name>Mg(2+)</name>
        <dbReference type="ChEBI" id="CHEBI:18420"/>
        <label>4</label>
    </ligand>
</feature>
<comment type="function">
    <text evidence="2">Catalyzes the ATP-dependent phosphorylation of thiamine-monophosphate (TMP) to form thiamine-pyrophosphate (TPP), the active form of vitamin B1.</text>
</comment>
<feature type="binding site" evidence="2">
    <location>
        <position position="45"/>
    </location>
    <ligand>
        <name>Mg(2+)</name>
        <dbReference type="ChEBI" id="CHEBI:18420"/>
        <label>1</label>
    </ligand>
</feature>
<evidence type="ECO:0000256" key="2">
    <source>
        <dbReference type="HAMAP-Rule" id="MF_02128"/>
    </source>
</evidence>
<feature type="binding site" evidence="2">
    <location>
        <begin position="119"/>
        <end position="120"/>
    </location>
    <ligand>
        <name>ATP</name>
        <dbReference type="ChEBI" id="CHEBI:30616"/>
    </ligand>
</feature>
<comment type="similarity">
    <text evidence="2">Belongs to the thiamine-monophosphate kinase family.</text>
</comment>
<dbReference type="GO" id="GO:0009229">
    <property type="term" value="P:thiamine diphosphate biosynthetic process"/>
    <property type="evidence" value="ECO:0007669"/>
    <property type="project" value="UniProtKB-UniRule"/>
</dbReference>
<keyword evidence="2" id="KW-0067">ATP-binding</keyword>
<dbReference type="GO" id="GO:0005524">
    <property type="term" value="F:ATP binding"/>
    <property type="evidence" value="ECO:0007669"/>
    <property type="project" value="UniProtKB-UniRule"/>
</dbReference>
<feature type="binding site" evidence="2">
    <location>
        <position position="314"/>
    </location>
    <ligand>
        <name>substrate</name>
    </ligand>
</feature>
<reference evidence="5" key="1">
    <citation type="submission" date="2020-03" db="EMBL/GenBank/DDBJ databases">
        <title>Solimonas marina sp. nov., isolated from deep seawater of the Pacific Ocean.</title>
        <authorList>
            <person name="Liu X."/>
            <person name="Lai Q."/>
            <person name="Sun F."/>
            <person name="Gai Y."/>
            <person name="Li G."/>
            <person name="Shao Z."/>
        </authorList>
    </citation>
    <scope>NUCLEOTIDE SEQUENCE</scope>
    <source>
        <strain evidence="5">C16B3</strain>
    </source>
</reference>
<dbReference type="GO" id="GO:0000287">
    <property type="term" value="F:magnesium ion binding"/>
    <property type="evidence" value="ECO:0007669"/>
    <property type="project" value="UniProtKB-UniRule"/>
</dbReference>
<dbReference type="PANTHER" id="PTHR30270">
    <property type="entry name" value="THIAMINE-MONOPHOSPHATE KINASE"/>
    <property type="match status" value="1"/>
</dbReference>
<keyword evidence="1 2" id="KW-0784">Thiamine biosynthesis</keyword>
<dbReference type="EC" id="2.7.4.16" evidence="2"/>
<dbReference type="InterPro" id="IPR036676">
    <property type="entry name" value="PurM-like_C_sf"/>
</dbReference>
<evidence type="ECO:0000256" key="1">
    <source>
        <dbReference type="ARBA" id="ARBA00022977"/>
    </source>
</evidence>
<dbReference type="PANTHER" id="PTHR30270:SF0">
    <property type="entry name" value="THIAMINE-MONOPHOSPHATE KINASE"/>
    <property type="match status" value="1"/>
</dbReference>
<dbReference type="Gene3D" id="3.90.650.10">
    <property type="entry name" value="PurM-like C-terminal domain"/>
    <property type="match status" value="1"/>
</dbReference>
<feature type="binding site" evidence="2">
    <location>
        <position position="28"/>
    </location>
    <ligand>
        <name>Mg(2+)</name>
        <dbReference type="ChEBI" id="CHEBI:18420"/>
        <label>3</label>
    </ligand>
</feature>
<comment type="caution">
    <text evidence="2">Lacks conserved residue(s) required for the propagation of feature annotation.</text>
</comment>
<keyword evidence="2 5" id="KW-0808">Transferase</keyword>
<keyword evidence="2" id="KW-0547">Nucleotide-binding</keyword>
<keyword evidence="2" id="KW-0479">Metal-binding</keyword>
<keyword evidence="6" id="KW-1185">Reference proteome</keyword>
<dbReference type="Pfam" id="PF02769">
    <property type="entry name" value="AIRS_C"/>
    <property type="match status" value="1"/>
</dbReference>
<feature type="binding site" evidence="2">
    <location>
        <position position="52"/>
    </location>
    <ligand>
        <name>substrate</name>
    </ligand>
</feature>
<feature type="binding site" evidence="2">
    <location>
        <position position="211"/>
    </location>
    <ligand>
        <name>ATP</name>
        <dbReference type="ChEBI" id="CHEBI:30616"/>
    </ligand>
</feature>
<dbReference type="CDD" id="cd02194">
    <property type="entry name" value="ThiL"/>
    <property type="match status" value="1"/>
</dbReference>
<keyword evidence="2" id="KW-0460">Magnesium</keyword>
<gene>
    <name evidence="2 5" type="primary">thiL</name>
    <name evidence="5" type="ORF">G7Y82_20655</name>
</gene>
<keyword evidence="2 5" id="KW-0418">Kinase</keyword>
<dbReference type="Pfam" id="PF00586">
    <property type="entry name" value="AIRS"/>
    <property type="match status" value="1"/>
</dbReference>
<dbReference type="InterPro" id="IPR036921">
    <property type="entry name" value="PurM-like_N_sf"/>
</dbReference>
<dbReference type="SUPFAM" id="SSF56042">
    <property type="entry name" value="PurM C-terminal domain-like"/>
    <property type="match status" value="1"/>
</dbReference>
<dbReference type="Gene3D" id="3.30.1330.10">
    <property type="entry name" value="PurM-like, N-terminal domain"/>
    <property type="match status" value="1"/>
</dbReference>
<feature type="binding site" evidence="2">
    <location>
        <position position="44"/>
    </location>
    <ligand>
        <name>Mg(2+)</name>
        <dbReference type="ChEBI" id="CHEBI:18420"/>
        <label>1</label>
    </ligand>
</feature>
<dbReference type="GO" id="GO:0009030">
    <property type="term" value="F:thiamine-phosphate kinase activity"/>
    <property type="evidence" value="ECO:0007669"/>
    <property type="project" value="UniProtKB-UniRule"/>
</dbReference>
<feature type="binding site" evidence="2">
    <location>
        <position position="209"/>
    </location>
    <ligand>
        <name>Mg(2+)</name>
        <dbReference type="ChEBI" id="CHEBI:18420"/>
        <label>3</label>
    </ligand>
</feature>
<dbReference type="InterPro" id="IPR006283">
    <property type="entry name" value="ThiL-like"/>
</dbReference>
<evidence type="ECO:0000313" key="6">
    <source>
        <dbReference type="Proteomes" id="UP000653472"/>
    </source>
</evidence>
<feature type="domain" description="PurM-like C-terminal" evidence="4">
    <location>
        <begin position="149"/>
        <end position="300"/>
    </location>
</feature>
<feature type="binding site" evidence="2">
    <location>
        <position position="212"/>
    </location>
    <ligand>
        <name>Mg(2+)</name>
        <dbReference type="ChEBI" id="CHEBI:18420"/>
        <label>5</label>
    </ligand>
</feature>
<evidence type="ECO:0000313" key="5">
    <source>
        <dbReference type="EMBL" id="NKF24725.1"/>
    </source>
</evidence>